<accession>A0ABR3JJ87</accession>
<dbReference type="PANTHER" id="PTHR23176:SF129">
    <property type="entry name" value="RHO GTPASE ACTIVATING PROTEIN AT 16F, ISOFORM E-RELATED"/>
    <property type="match status" value="1"/>
</dbReference>
<feature type="compositionally biased region" description="Low complexity" evidence="2">
    <location>
        <begin position="13"/>
        <end position="38"/>
    </location>
</feature>
<dbReference type="SUPFAM" id="SSF50729">
    <property type="entry name" value="PH domain-like"/>
    <property type="match status" value="1"/>
</dbReference>
<dbReference type="PANTHER" id="PTHR23176">
    <property type="entry name" value="RHO/RAC/CDC GTPASE-ACTIVATING PROTEIN"/>
    <property type="match status" value="1"/>
</dbReference>
<dbReference type="SMART" id="SM00147">
    <property type="entry name" value="RasGEF"/>
    <property type="match status" value="1"/>
</dbReference>
<dbReference type="InterPro" id="IPR036964">
    <property type="entry name" value="RASGEF_cat_dom_sf"/>
</dbReference>
<feature type="region of interest" description="Disordered" evidence="2">
    <location>
        <begin position="1043"/>
        <end position="1101"/>
    </location>
</feature>
<feature type="compositionally biased region" description="Polar residues" evidence="2">
    <location>
        <begin position="39"/>
        <end position="74"/>
    </location>
</feature>
<comment type="caution">
    <text evidence="5">The sequence shown here is derived from an EMBL/GenBank/DDBJ whole genome shotgun (WGS) entry which is preliminary data.</text>
</comment>
<feature type="compositionally biased region" description="Low complexity" evidence="2">
    <location>
        <begin position="1043"/>
        <end position="1064"/>
    </location>
</feature>
<sequence>MPPRRGAPSLNTLSPQDSAASPSSPALLGLPRSASPSSGFTQFFSRPSKWFSRSASAPRIPSNNSEPRSSTGSTGRKHKISRPTDPRPIMDTYKIGASKSVVDLSTRPPGSLDIPPFPSPGLSSSPTTSSSGLGDLRNISRRGWSKSADDLIKMTPSNLSPITTSFQERIAQYRNRSDSTTSGISPSSPASPASFAGGRQPFPTSASPPRSATLPVPGMSASISAPMEETSRSVGQHVHTRSHSFTPKLSSKLAAPRLGPPSPIRKGSASSEREIPYRDTDKGTIGSSKSLPSVEPSSLPNQAGRPPTTLLAPPVIIEPGQELDPDSKRASQIVYHSGFINRLTDVSSNLFTYPHAATSASLEKGWKPFKMELKGSKLYLYKPPGDRSTAIKELFPSELVPVDQEGEEVEEPKSDDGGTPRARRDGDGTLGRKKRAYWGRRTHPELVLDGSQKVEKGSFEALIHETAFATTFADAEPRTAEESEGQTGWRDFAVTVLLWLPSLAGQSKFEAEFTRCCDFFVTGAQDDDRPQARQRVCWLADEYLRCHGAPGDESAWEEWRAETIPDWTPSAIAVSAGLPTSLSTQAIYAPSPLLGQLSPDLGTFSPRPGQDRKMVSLVDVLSLPPPENSPPSPSRSPVQRSADPQGGRNLLHPTVGGKLPWAVLEAEGLTRPVFLTLDPHLLARSLTLFHRMIVEQTPDHFTPDLVMSASNVPSHLFGSEDHPHWLTKLVLLQILSPDSAGGSATPAYLASPGRHSEDRPVNTSRTHSRSEAISTWARIGELCRSAGDECSWRAVAAALCSRPVARLEKAWKRVDPQALAAIESWVYPPQDGESLTVKEPRVTPWGGDQASRVSLELQKARAEDTSEYWVVEPLDQARTVFESLRTTFALCPRRAVVPEDELSDDIRRMVAFWRDVAASGGGSGGIASKFQRIDQFMSLSLAAEPRRKGLFEPYFWTRSLAGHAPYASLIPLTFPDPLPSLTLVDRQQILRGRQDSDPADIRFLPLDERKAGRDIAGIKHSGTVIPVFDGELILVVRATTDRPVSLGGSRPPSSRAPSRPPSSVMDAPTGEKGVSRTPSIRVKPGSSQNLERKTSMARRNSLPAISQRQDITVSEPSSEPPLRVLVQAGMLNILVQILVHGLKKVSVSVADDNGEMSLKEGKTRQLFVDQEEFSNLWWNVFRSFVTPLVFFELLRKLYIGFKPSEQSVDAYANTIRKRTEVLYTIKEWLSIGGGSQDILDDSQLFTAIRAFFDSPAEHVIPDLPADIAGNANLVQAITALKAERESLAQTLALQTMRPHASKGLKPISTPVIHMSRTRAATSREPPDIDRVSPEELVDNLNAMACAAFSNVSEEDLHITADILEVQTADRTGWLPQRELPTSDEMAEIQTLYTILHEVEPSSLISEMAQDAVYRLLPPGIRSCIRAYGILRKWLIHKIVAPRLGVQARQRRIELLLQAIETARRRSFCPSSSSHLPVAEQPCIRSFVEAVVSSALLSPESRLHHRAWQAVAQARGSNCDSLASLLARPSVSPPNSTDTLTVDMGWLLERMLEIIASPDVLDNPGQPGQTVINLDKRRYLCSLISDAVPVATPRKRAQLEEVIRRGFDRLNHIEREVNALQFDQRGIKEEAHRENMQTAHPNSASARKPLRPFHKMVVAQLDKNRRDKNLRARLQKEKLQEQNRNEKRDDMLNKAMRPRKPTPLAQKQQRNKKSMSAFLQFMRPISSAFGADVQPTLLKRSPSELDFVPSGKPSLVLSVVDARVAQYINTVRSFTFQLDTEDGGHYLLQAMNRPDMNRWIETINRVTKMTAKRRLTYLGNSPKPQVADHIHDQPRVPSRDPLAVFAVDLQFLIRREAGGEALPGAIPSVIEHCLGEIESRGLREVGIYRIAGANSEINALKEAFNRSENPIQPDTDIHAVCDLVKTWFRLLPEPVFPASFYFEIIDAAKTEELDTRLSRIRDVIQRLPQGNFDLLRRVAEHLDKVTDFEEHNQMTAEALAIVFSPNLLRNPLNDFGMILANMPHTHKLVKALITHFHVLFDEADPEGDIDHEEYDSPIPEEDEEEGEEEEEVEGANESPEPYTDDTQRSTH</sequence>
<dbReference type="InterPro" id="IPR011993">
    <property type="entry name" value="PH-like_dom_sf"/>
</dbReference>
<dbReference type="InterPro" id="IPR023578">
    <property type="entry name" value="Ras_GEF_dom_sf"/>
</dbReference>
<gene>
    <name evidence="5" type="ORF">HGRIS_001768</name>
</gene>
<dbReference type="Gene3D" id="1.10.840.10">
    <property type="entry name" value="Ras guanine-nucleotide exchange factors catalytic domain"/>
    <property type="match status" value="1"/>
</dbReference>
<reference evidence="6" key="1">
    <citation type="submission" date="2024-06" db="EMBL/GenBank/DDBJ databases">
        <title>Multi-omics analyses provide insights into the biosynthesis of the anticancer antibiotic pleurotin in Hohenbuehelia grisea.</title>
        <authorList>
            <person name="Weaver J.A."/>
            <person name="Alberti F."/>
        </authorList>
    </citation>
    <scope>NUCLEOTIDE SEQUENCE [LARGE SCALE GENOMIC DNA]</scope>
    <source>
        <strain evidence="6">T-177</strain>
    </source>
</reference>
<evidence type="ECO:0000256" key="1">
    <source>
        <dbReference type="ARBA" id="ARBA00022468"/>
    </source>
</evidence>
<dbReference type="CDD" id="cd00159">
    <property type="entry name" value="RhoGAP"/>
    <property type="match status" value="1"/>
</dbReference>
<feature type="domain" description="PH" evidence="3">
    <location>
        <begin position="1773"/>
        <end position="1807"/>
    </location>
</feature>
<feature type="region of interest" description="Disordered" evidence="2">
    <location>
        <begin position="1673"/>
        <end position="1711"/>
    </location>
</feature>
<protein>
    <submittedName>
        <fullName evidence="5">Uncharacterized protein</fullName>
    </submittedName>
</protein>
<evidence type="ECO:0000259" key="4">
    <source>
        <dbReference type="PROSITE" id="PS50238"/>
    </source>
</evidence>
<keyword evidence="6" id="KW-1185">Reference proteome</keyword>
<feature type="region of interest" description="Disordered" evidence="2">
    <location>
        <begin position="397"/>
        <end position="435"/>
    </location>
</feature>
<feature type="region of interest" description="Disordered" evidence="2">
    <location>
        <begin position="621"/>
        <end position="652"/>
    </location>
</feature>
<dbReference type="Pfam" id="PF00617">
    <property type="entry name" value="RasGEF"/>
    <property type="match status" value="1"/>
</dbReference>
<evidence type="ECO:0000256" key="2">
    <source>
        <dbReference type="SAM" id="MobiDB-lite"/>
    </source>
</evidence>
<evidence type="ECO:0000259" key="3">
    <source>
        <dbReference type="PROSITE" id="PS50003"/>
    </source>
</evidence>
<dbReference type="PROSITE" id="PS50238">
    <property type="entry name" value="RHOGAP"/>
    <property type="match status" value="1"/>
</dbReference>
<evidence type="ECO:0000313" key="6">
    <source>
        <dbReference type="Proteomes" id="UP001556367"/>
    </source>
</evidence>
<feature type="compositionally biased region" description="Basic and acidic residues" evidence="2">
    <location>
        <begin position="1673"/>
        <end position="1691"/>
    </location>
</feature>
<dbReference type="InterPro" id="IPR008936">
    <property type="entry name" value="Rho_GTPase_activation_prot"/>
</dbReference>
<dbReference type="InterPro" id="IPR050729">
    <property type="entry name" value="Rho-GAP"/>
</dbReference>
<name>A0ABR3JJ87_9AGAR</name>
<feature type="compositionally biased region" description="Acidic residues" evidence="2">
    <location>
        <begin position="2044"/>
        <end position="2073"/>
    </location>
</feature>
<evidence type="ECO:0000313" key="5">
    <source>
        <dbReference type="EMBL" id="KAL0955530.1"/>
    </source>
</evidence>
<dbReference type="Proteomes" id="UP001556367">
    <property type="component" value="Unassembled WGS sequence"/>
</dbReference>
<organism evidence="5 6">
    <name type="scientific">Hohenbuehelia grisea</name>
    <dbReference type="NCBI Taxonomy" id="104357"/>
    <lineage>
        <taxon>Eukaryota</taxon>
        <taxon>Fungi</taxon>
        <taxon>Dikarya</taxon>
        <taxon>Basidiomycota</taxon>
        <taxon>Agaricomycotina</taxon>
        <taxon>Agaricomycetes</taxon>
        <taxon>Agaricomycetidae</taxon>
        <taxon>Agaricales</taxon>
        <taxon>Pleurotineae</taxon>
        <taxon>Pleurotaceae</taxon>
        <taxon>Hohenbuehelia</taxon>
    </lineage>
</organism>
<feature type="domain" description="Rho-GAP" evidence="4">
    <location>
        <begin position="1846"/>
        <end position="2039"/>
    </location>
</feature>
<feature type="compositionally biased region" description="Basic and acidic residues" evidence="2">
    <location>
        <begin position="271"/>
        <end position="282"/>
    </location>
</feature>
<dbReference type="SMART" id="SM00324">
    <property type="entry name" value="RhoGAP"/>
    <property type="match status" value="1"/>
</dbReference>
<dbReference type="EMBL" id="JASNQZ010000006">
    <property type="protein sequence ID" value="KAL0955530.1"/>
    <property type="molecule type" value="Genomic_DNA"/>
</dbReference>
<feature type="compositionally biased region" description="Basic and acidic residues" evidence="2">
    <location>
        <begin position="411"/>
        <end position="427"/>
    </location>
</feature>
<dbReference type="InterPro" id="IPR001895">
    <property type="entry name" value="RASGEF_cat_dom"/>
</dbReference>
<dbReference type="Pfam" id="PF00620">
    <property type="entry name" value="RhoGAP"/>
    <property type="match status" value="1"/>
</dbReference>
<feature type="compositionally biased region" description="Low complexity" evidence="2">
    <location>
        <begin position="120"/>
        <end position="134"/>
    </location>
</feature>
<feature type="compositionally biased region" description="Polar residues" evidence="2">
    <location>
        <begin position="155"/>
        <end position="167"/>
    </location>
</feature>
<dbReference type="SUPFAM" id="SSF48350">
    <property type="entry name" value="GTPase activation domain, GAP"/>
    <property type="match status" value="1"/>
</dbReference>
<feature type="region of interest" description="Disordered" evidence="2">
    <location>
        <begin position="1"/>
        <end position="312"/>
    </location>
</feature>
<feature type="region of interest" description="Disordered" evidence="2">
    <location>
        <begin position="2044"/>
        <end position="2090"/>
    </location>
</feature>
<feature type="compositionally biased region" description="Low complexity" evidence="2">
    <location>
        <begin position="178"/>
        <end position="198"/>
    </location>
</feature>
<dbReference type="InterPro" id="IPR000198">
    <property type="entry name" value="RhoGAP_dom"/>
</dbReference>
<keyword evidence="1" id="KW-0343">GTPase activation</keyword>
<dbReference type="InterPro" id="IPR001849">
    <property type="entry name" value="PH_domain"/>
</dbReference>
<feature type="region of interest" description="Disordered" evidence="2">
    <location>
        <begin position="743"/>
        <end position="767"/>
    </location>
</feature>
<proteinExistence type="predicted"/>
<dbReference type="Gene3D" id="2.30.29.30">
    <property type="entry name" value="Pleckstrin-homology domain (PH domain)/Phosphotyrosine-binding domain (PTB)"/>
    <property type="match status" value="1"/>
</dbReference>
<feature type="compositionally biased region" description="Pro residues" evidence="2">
    <location>
        <begin position="623"/>
        <end position="634"/>
    </location>
</feature>
<feature type="compositionally biased region" description="Low complexity" evidence="2">
    <location>
        <begin position="287"/>
        <end position="300"/>
    </location>
</feature>
<dbReference type="Gene3D" id="1.10.555.10">
    <property type="entry name" value="Rho GTPase activation protein"/>
    <property type="match status" value="1"/>
</dbReference>
<dbReference type="PROSITE" id="PS50003">
    <property type="entry name" value="PH_DOMAIN"/>
    <property type="match status" value="1"/>
</dbReference>
<dbReference type="SUPFAM" id="SSF48366">
    <property type="entry name" value="Ras GEF"/>
    <property type="match status" value="2"/>
</dbReference>